<accession>A0A2T7UTZ5</accession>
<dbReference type="Gene3D" id="1.50.10.100">
    <property type="entry name" value="Chondroitin AC/alginate lyase"/>
    <property type="match status" value="1"/>
</dbReference>
<evidence type="ECO:0000313" key="4">
    <source>
        <dbReference type="Proteomes" id="UP000244810"/>
    </source>
</evidence>
<keyword evidence="4" id="KW-1185">Reference proteome</keyword>
<evidence type="ECO:0000259" key="2">
    <source>
        <dbReference type="Pfam" id="PF07940"/>
    </source>
</evidence>
<dbReference type="Pfam" id="PF07940">
    <property type="entry name" value="Hepar_II_III_C"/>
    <property type="match status" value="1"/>
</dbReference>
<dbReference type="InterPro" id="IPR012480">
    <property type="entry name" value="Hepar_II_III_C"/>
</dbReference>
<organism evidence="3 4">
    <name type="scientific">Pararhodobacter aggregans</name>
    <dbReference type="NCBI Taxonomy" id="404875"/>
    <lineage>
        <taxon>Bacteria</taxon>
        <taxon>Pseudomonadati</taxon>
        <taxon>Pseudomonadota</taxon>
        <taxon>Alphaproteobacteria</taxon>
        <taxon>Rhodobacterales</taxon>
        <taxon>Paracoccaceae</taxon>
        <taxon>Pararhodobacter</taxon>
    </lineage>
</organism>
<proteinExistence type="predicted"/>
<evidence type="ECO:0000313" key="3">
    <source>
        <dbReference type="EMBL" id="PVE48048.1"/>
    </source>
</evidence>
<protein>
    <submittedName>
        <fullName evidence="3">Heparinase</fullName>
    </submittedName>
</protein>
<dbReference type="RefSeq" id="WP_107751422.1">
    <property type="nucleotide sequence ID" value="NZ_QBKF01000004.1"/>
</dbReference>
<evidence type="ECO:0000256" key="1">
    <source>
        <dbReference type="ARBA" id="ARBA00004196"/>
    </source>
</evidence>
<reference evidence="3 4" key="1">
    <citation type="journal article" date="2011" name="Syst. Appl. Microbiol.">
        <title>Defluviimonas denitrificans gen. nov., sp. nov., and Pararhodobacter aggregans gen. nov., sp. nov., non-phototrophic Rhodobacteraceae from the biofilter of a marine aquaculture.</title>
        <authorList>
            <person name="Foesel B.U."/>
            <person name="Drake H.L."/>
            <person name="Schramm A."/>
        </authorList>
    </citation>
    <scope>NUCLEOTIDE SEQUENCE [LARGE SCALE GENOMIC DNA]</scope>
    <source>
        <strain evidence="3 4">D1-19</strain>
    </source>
</reference>
<comment type="caution">
    <text evidence="3">The sequence shown here is derived from an EMBL/GenBank/DDBJ whole genome shotgun (WGS) entry which is preliminary data.</text>
</comment>
<dbReference type="OrthoDB" id="9787373at2"/>
<feature type="domain" description="Heparinase II/III-like C-terminal" evidence="2">
    <location>
        <begin position="303"/>
        <end position="558"/>
    </location>
</feature>
<dbReference type="GO" id="GO:0030313">
    <property type="term" value="C:cell envelope"/>
    <property type="evidence" value="ECO:0007669"/>
    <property type="project" value="UniProtKB-SubCell"/>
</dbReference>
<dbReference type="Proteomes" id="UP000244810">
    <property type="component" value="Unassembled WGS sequence"/>
</dbReference>
<dbReference type="GO" id="GO:0016829">
    <property type="term" value="F:lyase activity"/>
    <property type="evidence" value="ECO:0007669"/>
    <property type="project" value="InterPro"/>
</dbReference>
<dbReference type="EMBL" id="QDDR01000003">
    <property type="protein sequence ID" value="PVE48048.1"/>
    <property type="molecule type" value="Genomic_DNA"/>
</dbReference>
<sequence length="588" mass="63631">MVRAMEQGWSARKTRWGNRLAARAVRSAPPAGGFVSMPEPRTVGFYAKGRQLAQGNFLLAGHMVETLAPWDVEPPSQGFAAELHGMAWLDHLAANGDREARLKAQAWVSDWIQRFGMGDGPGWTPDVTGRRVLRWLHHAVFLTVGREAEENQPFFAALGRQTAFLARRWRHATPGLPRFEALTGLLYAAFALIGMEPHRGEAVSALTRACTDDIAADGGLASRNPEDLLETFTLLTWALRALEDAGAPIPPALETALGRIAPCLRTLRHADGGLCRFHGGGRGMEGRLEHALSIAAVPVRPNRTLAMGYARLEGGRTTVLVDAAAPPGGPSARQAHASMLAFELTSNRRPLVVSSGSGVPFGPEWEKAGRATNSHSTLSLDGFSSARFGRISRPEEGGAPLVEGPSLVTQHRSDERDGSSLLLSHDGYVPTHGLTHIRTLSMGRDGRVLLGEDTLAALEPAHRKTFEAVLMRGKMRGVSYALRFHLHPDADASLDMNGSAVSVALPSGEIWVFRFDGAGRLSLEPSVYLEKGRLAPRPCQQVVIRGVILDDSAQINWTLAKARDTPLAIRDIGRDDDLALPRDLFALD</sequence>
<comment type="subcellular location">
    <subcellularLocation>
        <location evidence="1">Cell envelope</location>
    </subcellularLocation>
</comment>
<name>A0A2T7UTZ5_9RHOB</name>
<dbReference type="InterPro" id="IPR008929">
    <property type="entry name" value="Chondroitin_lyas"/>
</dbReference>
<dbReference type="AlphaFoldDB" id="A0A2T7UTZ5"/>
<gene>
    <name evidence="3" type="ORF">DDE23_07875</name>
</gene>
<dbReference type="Gene3D" id="2.70.98.70">
    <property type="match status" value="1"/>
</dbReference>